<dbReference type="InterPro" id="IPR032675">
    <property type="entry name" value="LRR_dom_sf"/>
</dbReference>
<sequence>MAHLNFSQLTTLALSDNTFIVEPDILKLLLTNFTKLSHDSLTSCNIPSSIPTNISSFLEIVHLDYNNFHGKLPQSIFHLPNLKALRLGGNLQLCRLLPSVRWNSYRTLQWLDLSGIQFSGEIPDSIGNLNPLKYLNLLYCGFSGTIKSAMLLSLSSLQGLQLSKN</sequence>
<evidence type="ECO:0000256" key="5">
    <source>
        <dbReference type="ARBA" id="ARBA00023136"/>
    </source>
</evidence>
<dbReference type="PANTHER" id="PTHR48061:SF46">
    <property type="entry name" value="LEUCINE-RICH REPEAT-CONTAINING N-TERMINAL PLANT-TYPE DOMAIN-CONTAINING PROTEIN"/>
    <property type="match status" value="1"/>
</dbReference>
<proteinExistence type="predicted"/>
<dbReference type="InterPro" id="IPR046956">
    <property type="entry name" value="RLP23-like"/>
</dbReference>
<evidence type="ECO:0008006" key="9">
    <source>
        <dbReference type="Google" id="ProtNLM"/>
    </source>
</evidence>
<gene>
    <name evidence="7" type="ORF">LIER_44126</name>
</gene>
<accession>A0AAV3Q4X2</accession>
<protein>
    <recommendedName>
        <fullName evidence="9">Non-specific serine/threonine protein kinase</fullName>
    </recommendedName>
</protein>
<dbReference type="EMBL" id="BAABME010050113">
    <property type="protein sequence ID" value="GAA0157685.1"/>
    <property type="molecule type" value="Genomic_DNA"/>
</dbReference>
<organism evidence="7 8">
    <name type="scientific">Lithospermum erythrorhizon</name>
    <name type="common">Purple gromwell</name>
    <name type="synonym">Lithospermum officinale var. erythrorhizon</name>
    <dbReference type="NCBI Taxonomy" id="34254"/>
    <lineage>
        <taxon>Eukaryota</taxon>
        <taxon>Viridiplantae</taxon>
        <taxon>Streptophyta</taxon>
        <taxon>Embryophyta</taxon>
        <taxon>Tracheophyta</taxon>
        <taxon>Spermatophyta</taxon>
        <taxon>Magnoliopsida</taxon>
        <taxon>eudicotyledons</taxon>
        <taxon>Gunneridae</taxon>
        <taxon>Pentapetalae</taxon>
        <taxon>asterids</taxon>
        <taxon>lamiids</taxon>
        <taxon>Boraginales</taxon>
        <taxon>Boraginaceae</taxon>
        <taxon>Boraginoideae</taxon>
        <taxon>Lithospermeae</taxon>
        <taxon>Lithospermum</taxon>
    </lineage>
</organism>
<comment type="subcellular location">
    <subcellularLocation>
        <location evidence="1">Membrane</location>
        <topology evidence="1">Single-pass type I membrane protein</topology>
    </subcellularLocation>
</comment>
<dbReference type="InterPro" id="IPR001611">
    <property type="entry name" value="Leu-rich_rpt"/>
</dbReference>
<reference evidence="7 8" key="1">
    <citation type="submission" date="2024-01" db="EMBL/GenBank/DDBJ databases">
        <title>The complete chloroplast genome sequence of Lithospermum erythrorhizon: insights into the phylogenetic relationship among Boraginaceae species and the maternal lineages of purple gromwells.</title>
        <authorList>
            <person name="Okada T."/>
            <person name="Watanabe K."/>
        </authorList>
    </citation>
    <scope>NUCLEOTIDE SEQUENCE [LARGE SCALE GENOMIC DNA]</scope>
</reference>
<dbReference type="Gene3D" id="3.80.10.10">
    <property type="entry name" value="Ribonuclease Inhibitor"/>
    <property type="match status" value="1"/>
</dbReference>
<dbReference type="AlphaFoldDB" id="A0AAV3Q4X2"/>
<evidence type="ECO:0000313" key="8">
    <source>
        <dbReference type="Proteomes" id="UP001454036"/>
    </source>
</evidence>
<keyword evidence="8" id="KW-1185">Reference proteome</keyword>
<evidence type="ECO:0000256" key="2">
    <source>
        <dbReference type="ARBA" id="ARBA00022692"/>
    </source>
</evidence>
<evidence type="ECO:0000256" key="3">
    <source>
        <dbReference type="ARBA" id="ARBA00022729"/>
    </source>
</evidence>
<keyword evidence="3" id="KW-0732">Signal</keyword>
<comment type="caution">
    <text evidence="7">The sequence shown here is derived from an EMBL/GenBank/DDBJ whole genome shotgun (WGS) entry which is preliminary data.</text>
</comment>
<dbReference type="GO" id="GO:0016020">
    <property type="term" value="C:membrane"/>
    <property type="evidence" value="ECO:0007669"/>
    <property type="project" value="UniProtKB-SubCell"/>
</dbReference>
<dbReference type="Pfam" id="PF00560">
    <property type="entry name" value="LRR_1"/>
    <property type="match status" value="2"/>
</dbReference>
<keyword evidence="2" id="KW-0812">Transmembrane</keyword>
<keyword evidence="5" id="KW-0472">Membrane</keyword>
<dbReference type="Proteomes" id="UP001454036">
    <property type="component" value="Unassembled WGS sequence"/>
</dbReference>
<name>A0AAV3Q4X2_LITER</name>
<evidence type="ECO:0000256" key="6">
    <source>
        <dbReference type="ARBA" id="ARBA00023180"/>
    </source>
</evidence>
<keyword evidence="6" id="KW-0325">Glycoprotein</keyword>
<dbReference type="PANTHER" id="PTHR48061">
    <property type="entry name" value="LEUCINE-RICH REPEAT RECEPTOR PROTEIN KINASE EMS1-LIKE-RELATED"/>
    <property type="match status" value="1"/>
</dbReference>
<dbReference type="SUPFAM" id="SSF52058">
    <property type="entry name" value="L domain-like"/>
    <property type="match status" value="1"/>
</dbReference>
<evidence type="ECO:0000256" key="4">
    <source>
        <dbReference type="ARBA" id="ARBA00022989"/>
    </source>
</evidence>
<keyword evidence="4" id="KW-1133">Transmembrane helix</keyword>
<evidence type="ECO:0000313" key="7">
    <source>
        <dbReference type="EMBL" id="GAA0157685.1"/>
    </source>
</evidence>
<evidence type="ECO:0000256" key="1">
    <source>
        <dbReference type="ARBA" id="ARBA00004479"/>
    </source>
</evidence>